<protein>
    <recommendedName>
        <fullName evidence="1">DUF8091 domain-containing protein</fullName>
    </recommendedName>
</protein>
<dbReference type="Proteomes" id="UP000320496">
    <property type="component" value="Chromosome"/>
</dbReference>
<dbReference type="InterPro" id="IPR058404">
    <property type="entry name" value="DUF8091"/>
</dbReference>
<keyword evidence="3" id="KW-1185">Reference proteome</keyword>
<proteinExistence type="predicted"/>
<dbReference type="EMBL" id="CP036275">
    <property type="protein sequence ID" value="QDU36186.1"/>
    <property type="molecule type" value="Genomic_DNA"/>
</dbReference>
<name>A0A517Z131_9PLAN</name>
<sequence length="225" mass="25767">METSLHQQLKQLYADEHDRREVSVDGYRIDAVVGEQLIEIQSASLGALREKVRTLLDSHDVLVVKPLAARKLLVKRARRGGKVQSRRRSPLKEDIFSVFYDLVHFVDVFPHPRLTLHVLLTEQEEHRVPARKRRWKSKDYRVEDRRLVSVLETHEFREAGDLAALIPADLPQPFTTEHLAAATDQPRWMAQKIAYCLRKTGAATMVGKTGNALLYEMQDAAQRAA</sequence>
<dbReference type="KEGG" id="mri:Mal4_04700"/>
<reference evidence="2 3" key="1">
    <citation type="submission" date="2019-02" db="EMBL/GenBank/DDBJ databases">
        <title>Deep-cultivation of Planctomycetes and their phenomic and genomic characterization uncovers novel biology.</title>
        <authorList>
            <person name="Wiegand S."/>
            <person name="Jogler M."/>
            <person name="Boedeker C."/>
            <person name="Pinto D."/>
            <person name="Vollmers J."/>
            <person name="Rivas-Marin E."/>
            <person name="Kohn T."/>
            <person name="Peeters S.H."/>
            <person name="Heuer A."/>
            <person name="Rast P."/>
            <person name="Oberbeckmann S."/>
            <person name="Bunk B."/>
            <person name="Jeske O."/>
            <person name="Meyerdierks A."/>
            <person name="Storesund J.E."/>
            <person name="Kallscheuer N."/>
            <person name="Luecker S."/>
            <person name="Lage O.M."/>
            <person name="Pohl T."/>
            <person name="Merkel B.J."/>
            <person name="Hornburger P."/>
            <person name="Mueller R.-W."/>
            <person name="Bruemmer F."/>
            <person name="Labrenz M."/>
            <person name="Spormann A.M."/>
            <person name="Op den Camp H."/>
            <person name="Overmann J."/>
            <person name="Amann R."/>
            <person name="Jetten M.S.M."/>
            <person name="Mascher T."/>
            <person name="Medema M.H."/>
            <person name="Devos D.P."/>
            <person name="Kaster A.-K."/>
            <person name="Ovreas L."/>
            <person name="Rohde M."/>
            <person name="Galperin M.Y."/>
            <person name="Jogler C."/>
        </authorList>
    </citation>
    <scope>NUCLEOTIDE SEQUENCE [LARGE SCALE GENOMIC DNA]</scope>
    <source>
        <strain evidence="2 3">Mal4</strain>
    </source>
</reference>
<dbReference type="RefSeq" id="WP_197444021.1">
    <property type="nucleotide sequence ID" value="NZ_CP036275.1"/>
</dbReference>
<organism evidence="2 3">
    <name type="scientific">Maioricimonas rarisocia</name>
    <dbReference type="NCBI Taxonomy" id="2528026"/>
    <lineage>
        <taxon>Bacteria</taxon>
        <taxon>Pseudomonadati</taxon>
        <taxon>Planctomycetota</taxon>
        <taxon>Planctomycetia</taxon>
        <taxon>Planctomycetales</taxon>
        <taxon>Planctomycetaceae</taxon>
        <taxon>Maioricimonas</taxon>
    </lineage>
</organism>
<accession>A0A517Z131</accession>
<evidence type="ECO:0000259" key="1">
    <source>
        <dbReference type="Pfam" id="PF26351"/>
    </source>
</evidence>
<dbReference type="AlphaFoldDB" id="A0A517Z131"/>
<evidence type="ECO:0000313" key="3">
    <source>
        <dbReference type="Proteomes" id="UP000320496"/>
    </source>
</evidence>
<feature type="domain" description="DUF8091" evidence="1">
    <location>
        <begin position="3"/>
        <end position="157"/>
    </location>
</feature>
<dbReference type="Pfam" id="PF26351">
    <property type="entry name" value="DUF8091"/>
    <property type="match status" value="1"/>
</dbReference>
<evidence type="ECO:0000313" key="2">
    <source>
        <dbReference type="EMBL" id="QDU36186.1"/>
    </source>
</evidence>
<gene>
    <name evidence="2" type="ORF">Mal4_04700</name>
</gene>